<dbReference type="Proteomes" id="UP000002019">
    <property type="component" value="Chromosome"/>
</dbReference>
<dbReference type="InterPro" id="IPR013389">
    <property type="entry name" value="CRISPR-assoc_prot_Cas8b"/>
</dbReference>
<accession>B0VIK9</accession>
<dbReference type="STRING" id="459349.CLOAM1294"/>
<dbReference type="Pfam" id="PF09484">
    <property type="entry name" value="Cas_TM1802"/>
    <property type="match status" value="1"/>
</dbReference>
<gene>
    <name evidence="1" type="ordered locus">CLOAM1294</name>
</gene>
<evidence type="ECO:0000313" key="2">
    <source>
        <dbReference type="Proteomes" id="UP000002019"/>
    </source>
</evidence>
<evidence type="ECO:0008006" key="3">
    <source>
        <dbReference type="Google" id="ProtNLM"/>
    </source>
</evidence>
<dbReference type="KEGG" id="caci:CLOAM1294"/>
<dbReference type="HOGENOM" id="CLU_403720_0_0_0"/>
<evidence type="ECO:0000313" key="1">
    <source>
        <dbReference type="EMBL" id="CAO81150.1"/>
    </source>
</evidence>
<sequence length="681" mass="80311">MIPLYQAIGKIVLTKENFNSLPEKDKKLFIVKQYCNELDNYQWSKKVNDKVETYIGRLLELNLDTNKKECYFTQGTELSPEKKDELLVFTNYAPHDPSIYASHISLKPLLQFGLYQYVNNNFKNIPWTDLTRGEKFLKFLQKIQEIFYRIENEIISLRYDKLKAEQQKDFPDPENIPELKNNLNNQSKYNKEFQKCLKKYLSSTLKEYVTERQAYALKIDGKFLHQGEYADCYIDVLYYYLFEKHYLENTKQGYCHICGQDSTLPKDIAIKQKFFGTTNPLYFDKVDKSITHNAFSMCEKCNQQVLIGIQYASTKLRTTLLGLQTIVLPEINFEADNSEELIDPQKIIMTTNLLRRIPIDQKRDDIYTLNTLIKKLKEFTLLFYNKPSPTSQEFIINGMIKNINLRELINKTEHLNILIHDYKLGSLYGYQALLSFEGLRYLILPSKESHPGLNQYDYTVLNKNIISTLGTYIYKRKFQYYDLICMFTDIFNRKNNNLETENKYFLNITPFLMTVYLDHLLKFNQLEGVHIMEKRNLIAALQDEKITAYFNTHSQIYENNFYAQGLFILGMYIAAIESEQRKKNIKSTLINRLNLRGIPVQKVKSLMAMVDEMGKVWDIFYDSVTENYYRECMQGIEKSSLSPEEIVFHILCGRAYSNYLGAIYKQEHPDKTEKNQEEQND</sequence>
<dbReference type="RefSeq" id="WP_015425008.1">
    <property type="nucleotide sequence ID" value="NC_020449.1"/>
</dbReference>
<dbReference type="OrthoDB" id="1706583at2"/>
<organism evidence="1 2">
    <name type="scientific">Cloacimonas acidaminovorans (strain Evry)</name>
    <dbReference type="NCBI Taxonomy" id="459349"/>
    <lineage>
        <taxon>Bacteria</taxon>
        <taxon>Pseudomonadati</taxon>
        <taxon>Candidatus Cloacimonadota</taxon>
        <taxon>Candidatus Cloacimonadia</taxon>
        <taxon>Candidatus Cloacimonadales</taxon>
        <taxon>Candidatus Cloacimonadaceae</taxon>
        <taxon>Candidatus Cloacimonas</taxon>
    </lineage>
</organism>
<protein>
    <recommendedName>
        <fullName evidence="3">CRISPR-associated protein, Csh1 family</fullName>
    </recommendedName>
</protein>
<dbReference type="EMBL" id="CU466930">
    <property type="protein sequence ID" value="CAO81150.1"/>
    <property type="molecule type" value="Genomic_DNA"/>
</dbReference>
<proteinExistence type="predicted"/>
<keyword evidence="2" id="KW-1185">Reference proteome</keyword>
<reference evidence="1 2" key="1">
    <citation type="journal article" date="2008" name="J. Bacteriol.">
        <title>'Candidatus Cloacamonas acidaminovorans': genome sequence reconstruction provides a first glimpse of a new bacterial division.</title>
        <authorList>
            <person name="Pelletier E."/>
            <person name="Kreimeyer A."/>
            <person name="Bocs S."/>
            <person name="Rouy Z."/>
            <person name="Gyapay G."/>
            <person name="Chouari R."/>
            <person name="Riviere D."/>
            <person name="Ganesan A."/>
            <person name="Daegelen P."/>
            <person name="Sghir A."/>
            <person name="Cohen G.N."/>
            <person name="Medigue C."/>
            <person name="Weissenbach J."/>
            <person name="Le Paslier D."/>
        </authorList>
    </citation>
    <scope>NUCLEOTIDE SEQUENCE [LARGE SCALE GENOMIC DNA]</scope>
    <source>
        <strain evidence="2">Evry</strain>
    </source>
</reference>
<dbReference type="AlphaFoldDB" id="B0VIK9"/>
<name>B0VIK9_CLOAI</name>